<dbReference type="PANTHER" id="PTHR10655">
    <property type="entry name" value="LYSOPHOSPHOLIPASE-RELATED"/>
    <property type="match status" value="1"/>
</dbReference>
<dbReference type="InterPro" id="IPR050565">
    <property type="entry name" value="LYPA1-2/EST-like"/>
</dbReference>
<keyword evidence="2" id="KW-0378">Hydrolase</keyword>
<dbReference type="Pfam" id="PF02230">
    <property type="entry name" value="Abhydrolase_2"/>
    <property type="match status" value="1"/>
</dbReference>
<dbReference type="OrthoDB" id="9801763at2"/>
<dbReference type="Gene3D" id="3.40.50.1820">
    <property type="entry name" value="alpha/beta hydrolase"/>
    <property type="match status" value="1"/>
</dbReference>
<evidence type="ECO:0000256" key="3">
    <source>
        <dbReference type="SAM" id="MobiDB-lite"/>
    </source>
</evidence>
<dbReference type="InterPro" id="IPR029058">
    <property type="entry name" value="AB_hydrolase_fold"/>
</dbReference>
<dbReference type="GO" id="GO:0016787">
    <property type="term" value="F:hydrolase activity"/>
    <property type="evidence" value="ECO:0007669"/>
    <property type="project" value="UniProtKB-KW"/>
</dbReference>
<gene>
    <name evidence="5" type="ORF">SAMN04490220_8520</name>
</gene>
<proteinExistence type="inferred from homology"/>
<name>A0A1H5M061_RHOJO</name>
<dbReference type="Proteomes" id="UP000183407">
    <property type="component" value="Unassembled WGS sequence"/>
</dbReference>
<reference evidence="6" key="1">
    <citation type="submission" date="2016-10" db="EMBL/GenBank/DDBJ databases">
        <authorList>
            <person name="Varghese N."/>
        </authorList>
    </citation>
    <scope>NUCLEOTIDE SEQUENCE [LARGE SCALE GENOMIC DNA]</scope>
    <source>
        <strain evidence="6">DSM 44719</strain>
    </source>
</reference>
<sequence>MLQNENPHLCRETTVWGNDTHSARAAVLAVHGRGQTPEYMREQSTRLKSSGLRFYAPSAYENSWYPHPFLGPLVNNQPALANAIEALRKQVAAIEAEGFSTGRIVLWGFSQGACLLSQFLLTEPTPYAAAILFTGGYLGQGDAVVPTDEPLKGVPILMRSIEDDPWVPRWRVEQTARAFLASGADVDLRIDPGSEHIITEQSMTDASRILDQLPKRPESSGMKADSTNRHGKLTMNLEGDHPCL</sequence>
<evidence type="ECO:0000256" key="2">
    <source>
        <dbReference type="ARBA" id="ARBA00022801"/>
    </source>
</evidence>
<dbReference type="AlphaFoldDB" id="A0A1H5M061"/>
<dbReference type="PANTHER" id="PTHR10655:SF17">
    <property type="entry name" value="LYSOPHOSPHOLIPASE-LIKE PROTEIN 1"/>
    <property type="match status" value="1"/>
</dbReference>
<evidence type="ECO:0000313" key="5">
    <source>
        <dbReference type="EMBL" id="SEE82117.1"/>
    </source>
</evidence>
<feature type="region of interest" description="Disordered" evidence="3">
    <location>
        <begin position="213"/>
        <end position="244"/>
    </location>
</feature>
<accession>A0A1H5M061</accession>
<dbReference type="SUPFAM" id="SSF53474">
    <property type="entry name" value="alpha/beta-Hydrolases"/>
    <property type="match status" value="1"/>
</dbReference>
<dbReference type="EMBL" id="FNTL01000005">
    <property type="protein sequence ID" value="SEE82117.1"/>
    <property type="molecule type" value="Genomic_DNA"/>
</dbReference>
<comment type="similarity">
    <text evidence="1">Belongs to the AB hydrolase superfamily. AB hydrolase 2 family.</text>
</comment>
<evidence type="ECO:0000313" key="6">
    <source>
        <dbReference type="Proteomes" id="UP000183407"/>
    </source>
</evidence>
<feature type="domain" description="Phospholipase/carboxylesterase/thioesterase" evidence="4">
    <location>
        <begin position="63"/>
        <end position="211"/>
    </location>
</feature>
<evidence type="ECO:0000256" key="1">
    <source>
        <dbReference type="ARBA" id="ARBA00006499"/>
    </source>
</evidence>
<protein>
    <submittedName>
        <fullName evidence="5">Phospholipase/carboxylesterase</fullName>
    </submittedName>
</protein>
<evidence type="ECO:0000259" key="4">
    <source>
        <dbReference type="Pfam" id="PF02230"/>
    </source>
</evidence>
<organism evidence="5 6">
    <name type="scientific">Rhodococcus jostii</name>
    <dbReference type="NCBI Taxonomy" id="132919"/>
    <lineage>
        <taxon>Bacteria</taxon>
        <taxon>Bacillati</taxon>
        <taxon>Actinomycetota</taxon>
        <taxon>Actinomycetes</taxon>
        <taxon>Mycobacteriales</taxon>
        <taxon>Nocardiaceae</taxon>
        <taxon>Rhodococcus</taxon>
    </lineage>
</organism>
<dbReference type="InterPro" id="IPR003140">
    <property type="entry name" value="PLipase/COase/thioEstase"/>
</dbReference>